<name>A0A803P8B0_CANSA</name>
<evidence type="ECO:0000256" key="5">
    <source>
        <dbReference type="SAM" id="MobiDB-lite"/>
    </source>
</evidence>
<dbReference type="SUPFAM" id="SSF47699">
    <property type="entry name" value="Bifunctional inhibitor/lipid-transfer protein/seed storage 2S albumin"/>
    <property type="match status" value="1"/>
</dbReference>
<dbReference type="InterPro" id="IPR044741">
    <property type="entry name" value="NsLTP-like"/>
</dbReference>
<keyword evidence="2" id="KW-0813">Transport</keyword>
<comment type="function">
    <text evidence="1">Plant non-specific lipid-transfer proteins transfer phospholipids as well as galactolipids across membranes. May play a role in wax or cutin deposition in the cell walls of expanding epidermal cells and certain secretory tissues.</text>
</comment>
<evidence type="ECO:0000313" key="7">
    <source>
        <dbReference type="EnsemblPlants" id="cds.evm.model.03.27"/>
    </source>
</evidence>
<dbReference type="FunFam" id="2.130.10.10:FF:000775">
    <property type="entry name" value="BnaA09g28200D protein"/>
    <property type="match status" value="1"/>
</dbReference>
<keyword evidence="8" id="KW-1185">Reference proteome</keyword>
<dbReference type="InterPro" id="IPR015943">
    <property type="entry name" value="WD40/YVTN_repeat-like_dom_sf"/>
</dbReference>
<dbReference type="Gene3D" id="1.10.110.10">
    <property type="entry name" value="Plant lipid-transfer and hydrophobic proteins"/>
    <property type="match status" value="1"/>
</dbReference>
<dbReference type="AlphaFoldDB" id="A0A803P8B0"/>
<accession>A0A803P8B0</accession>
<reference evidence="7" key="1">
    <citation type="submission" date="2018-11" db="EMBL/GenBank/DDBJ databases">
        <authorList>
            <person name="Grassa J C."/>
        </authorList>
    </citation>
    <scope>NUCLEOTIDE SEQUENCE [LARGE SCALE GENOMIC DNA]</scope>
</reference>
<dbReference type="OMA" id="VWWVPKQ"/>
<dbReference type="EMBL" id="UZAU01000245">
    <property type="status" value="NOT_ANNOTATED_CDS"/>
    <property type="molecule type" value="Genomic_DNA"/>
</dbReference>
<evidence type="ECO:0000256" key="2">
    <source>
        <dbReference type="ARBA" id="ARBA00022448"/>
    </source>
</evidence>
<evidence type="ECO:0000259" key="6">
    <source>
        <dbReference type="SMART" id="SM00499"/>
    </source>
</evidence>
<dbReference type="GO" id="GO:0008289">
    <property type="term" value="F:lipid binding"/>
    <property type="evidence" value="ECO:0007669"/>
    <property type="project" value="UniProtKB-KW"/>
</dbReference>
<dbReference type="PANTHER" id="PTHR22844:SF340">
    <property type="entry name" value="OS01G0946100 PROTEIN"/>
    <property type="match status" value="1"/>
</dbReference>
<dbReference type="CDD" id="cd04660">
    <property type="entry name" value="nsLTP_like"/>
    <property type="match status" value="1"/>
</dbReference>
<feature type="domain" description="Bifunctional inhibitor/plant lipid transfer protein/seed storage helical" evidence="6">
    <location>
        <begin position="22"/>
        <end position="85"/>
    </location>
</feature>
<dbReference type="InterPro" id="IPR036322">
    <property type="entry name" value="WD40_repeat_dom_sf"/>
</dbReference>
<feature type="region of interest" description="Disordered" evidence="5">
    <location>
        <begin position="109"/>
        <end position="129"/>
    </location>
</feature>
<feature type="compositionally biased region" description="Basic and acidic residues" evidence="5">
    <location>
        <begin position="120"/>
        <end position="129"/>
    </location>
</feature>
<dbReference type="InterPro" id="IPR045182">
    <property type="entry name" value="JINGUBANG-like"/>
</dbReference>
<feature type="repeat" description="WD" evidence="4">
    <location>
        <begin position="242"/>
        <end position="281"/>
    </location>
</feature>
<dbReference type="PROSITE" id="PS50082">
    <property type="entry name" value="WD_REPEATS_2"/>
    <property type="match status" value="1"/>
</dbReference>
<dbReference type="Pfam" id="PF14368">
    <property type="entry name" value="LTP_2"/>
    <property type="match status" value="1"/>
</dbReference>
<dbReference type="SUPFAM" id="SSF50978">
    <property type="entry name" value="WD40 repeat-like"/>
    <property type="match status" value="1"/>
</dbReference>
<evidence type="ECO:0000256" key="1">
    <source>
        <dbReference type="ARBA" id="ARBA00003211"/>
    </source>
</evidence>
<dbReference type="PANTHER" id="PTHR22844">
    <property type="entry name" value="F-BOX AND WD40 DOMAIN PROTEIN"/>
    <property type="match status" value="1"/>
</dbReference>
<dbReference type="InterPro" id="IPR036312">
    <property type="entry name" value="Bifun_inhib/LTP/seed_sf"/>
</dbReference>
<protein>
    <recommendedName>
        <fullName evidence="6">Bifunctional inhibitor/plant lipid transfer protein/seed storage helical domain-containing protein</fullName>
    </recommendedName>
</protein>
<evidence type="ECO:0000256" key="3">
    <source>
        <dbReference type="ARBA" id="ARBA00023121"/>
    </source>
</evidence>
<keyword evidence="3" id="KW-0446">Lipid-binding</keyword>
<dbReference type="InterPro" id="IPR016140">
    <property type="entry name" value="Bifunc_inhib/LTP/seed_store"/>
</dbReference>
<reference evidence="7" key="2">
    <citation type="submission" date="2021-03" db="UniProtKB">
        <authorList>
            <consortium name="EnsemblPlants"/>
        </authorList>
    </citation>
    <scope>IDENTIFICATION</scope>
</reference>
<dbReference type="Pfam" id="PF00400">
    <property type="entry name" value="WD40"/>
    <property type="match status" value="5"/>
</dbReference>
<dbReference type="CDD" id="cd00200">
    <property type="entry name" value="WD40"/>
    <property type="match status" value="1"/>
</dbReference>
<sequence length="454" mass="49392">MLFMSKATEGCQGDLQGLITHCAIYVQKGTPMIKPSAPCCDAVRTVDIPCACQHITKEIEGLVDMNKVFNLASSCGRPLPHGTKCGNDMANDAFDLGFVEEGFTDNSYEAGGETQLKPPSDNKKGSKPNDGHIGSVSCLALCGEFILSASQGKDIIVWQQPDLRLFTKFGHGDNGSVKALVTTGNKVFTAHQDSRIRVWKVSRRSENVFKLVDTLPTTKDYLGKFMKQKNYVQTRRNHKKLWIEHADSISCLAICNGLIYSGSWDKTLKVWRVSDLKCLESIKAHDDAINGVVAGKGIVYSASADGKIKAWGKETSGHCLKGVLEGHNKDVSVNSVVVSEDGKWIYSGGSDGYLMGWEGNRELSNWKIVCEVKAHQMAVLSMCLVGDFVCSGSADKSIGIWKRQCYGKICKIGVINGHEGPIKCLQASPNNVGGGFMLYSGSLDKSLRVCLCED</sequence>
<dbReference type="SMART" id="SM00499">
    <property type="entry name" value="AAI"/>
    <property type="match status" value="1"/>
</dbReference>
<evidence type="ECO:0000256" key="4">
    <source>
        <dbReference type="PROSITE-ProRule" id="PRU00221"/>
    </source>
</evidence>
<dbReference type="InterPro" id="IPR001680">
    <property type="entry name" value="WD40_rpt"/>
</dbReference>
<keyword evidence="4" id="KW-0853">WD repeat</keyword>
<dbReference type="SMART" id="SM00320">
    <property type="entry name" value="WD40"/>
    <property type="match status" value="7"/>
</dbReference>
<evidence type="ECO:0000313" key="8">
    <source>
        <dbReference type="Proteomes" id="UP000596661"/>
    </source>
</evidence>
<organism evidence="7 8">
    <name type="scientific">Cannabis sativa</name>
    <name type="common">Hemp</name>
    <name type="synonym">Marijuana</name>
    <dbReference type="NCBI Taxonomy" id="3483"/>
    <lineage>
        <taxon>Eukaryota</taxon>
        <taxon>Viridiplantae</taxon>
        <taxon>Streptophyta</taxon>
        <taxon>Embryophyta</taxon>
        <taxon>Tracheophyta</taxon>
        <taxon>Spermatophyta</taxon>
        <taxon>Magnoliopsida</taxon>
        <taxon>eudicotyledons</taxon>
        <taxon>Gunneridae</taxon>
        <taxon>Pentapetalae</taxon>
        <taxon>rosids</taxon>
        <taxon>fabids</taxon>
        <taxon>Rosales</taxon>
        <taxon>Cannabaceae</taxon>
        <taxon>Cannabis</taxon>
    </lineage>
</organism>
<dbReference type="Proteomes" id="UP000596661">
    <property type="component" value="Chromosome 3"/>
</dbReference>
<dbReference type="Gramene" id="evm.model.03.27">
    <property type="protein sequence ID" value="cds.evm.model.03.27"/>
    <property type="gene ID" value="evm.TU.03.27"/>
</dbReference>
<dbReference type="EnsemblPlants" id="evm.model.03.27">
    <property type="protein sequence ID" value="cds.evm.model.03.27"/>
    <property type="gene ID" value="evm.TU.03.27"/>
</dbReference>
<dbReference type="Gene3D" id="2.130.10.10">
    <property type="entry name" value="YVTN repeat-like/Quinoprotein amine dehydrogenase"/>
    <property type="match status" value="3"/>
</dbReference>
<proteinExistence type="predicted"/>